<dbReference type="STRING" id="1177982.SAMN04489711_103358"/>
<comment type="similarity">
    <text evidence="2">Belongs to the GtrA family.</text>
</comment>
<sequence length="137" mass="14895">MKTGSTTLRQLLLFAIAGVVGLVVDTAVLYALAPWLGWYAARVVSFLAAATTTWWINRRHAFRSQAAESGAQGVPWWREYAKYLASMTVGGLVNYAAYSLVLQWLHGPLAPMLGVAAGSVAGLAFNFAAARYLVFRR</sequence>
<feature type="transmembrane region" description="Helical" evidence="6">
    <location>
        <begin position="83"/>
        <end position="106"/>
    </location>
</feature>
<feature type="domain" description="GtrA/DPMS transmembrane" evidence="7">
    <location>
        <begin position="14"/>
        <end position="135"/>
    </location>
</feature>
<dbReference type="AlphaFoldDB" id="A0A1I2C2V8"/>
<evidence type="ECO:0000256" key="1">
    <source>
        <dbReference type="ARBA" id="ARBA00004141"/>
    </source>
</evidence>
<accession>A0A1I2C2V8</accession>
<dbReference type="PANTHER" id="PTHR38459">
    <property type="entry name" value="PROPHAGE BACTOPRENOL-LINKED GLUCOSE TRANSLOCASE HOMOLOG"/>
    <property type="match status" value="1"/>
</dbReference>
<evidence type="ECO:0000256" key="6">
    <source>
        <dbReference type="SAM" id="Phobius"/>
    </source>
</evidence>
<dbReference type="InterPro" id="IPR007267">
    <property type="entry name" value="GtrA_DPMS_TM"/>
</dbReference>
<evidence type="ECO:0000313" key="8">
    <source>
        <dbReference type="EMBL" id="SFE62669.1"/>
    </source>
</evidence>
<dbReference type="PANTHER" id="PTHR38459:SF1">
    <property type="entry name" value="PROPHAGE BACTOPRENOL-LINKED GLUCOSE TRANSLOCASE HOMOLOG"/>
    <property type="match status" value="1"/>
</dbReference>
<keyword evidence="5 6" id="KW-0472">Membrane</keyword>
<evidence type="ECO:0000256" key="5">
    <source>
        <dbReference type="ARBA" id="ARBA00023136"/>
    </source>
</evidence>
<dbReference type="GO" id="GO:0000271">
    <property type="term" value="P:polysaccharide biosynthetic process"/>
    <property type="evidence" value="ECO:0007669"/>
    <property type="project" value="InterPro"/>
</dbReference>
<feature type="transmembrane region" description="Helical" evidence="6">
    <location>
        <begin position="112"/>
        <end position="134"/>
    </location>
</feature>
<evidence type="ECO:0000256" key="2">
    <source>
        <dbReference type="ARBA" id="ARBA00009399"/>
    </source>
</evidence>
<dbReference type="RefSeq" id="WP_245785124.1">
    <property type="nucleotide sequence ID" value="NZ_FONX01000003.1"/>
</dbReference>
<evidence type="ECO:0000259" key="7">
    <source>
        <dbReference type="Pfam" id="PF04138"/>
    </source>
</evidence>
<reference evidence="9" key="1">
    <citation type="submission" date="2016-10" db="EMBL/GenBank/DDBJ databases">
        <authorList>
            <person name="Varghese N."/>
            <person name="Submissions S."/>
        </authorList>
    </citation>
    <scope>NUCLEOTIDE SEQUENCE [LARGE SCALE GENOMIC DNA]</scope>
    <source>
        <strain evidence="9">DSM 27981</strain>
    </source>
</reference>
<evidence type="ECO:0000313" key="9">
    <source>
        <dbReference type="Proteomes" id="UP000199119"/>
    </source>
</evidence>
<comment type="subcellular location">
    <subcellularLocation>
        <location evidence="1">Membrane</location>
        <topology evidence="1">Multi-pass membrane protein</topology>
    </subcellularLocation>
</comment>
<keyword evidence="3 6" id="KW-0812">Transmembrane</keyword>
<keyword evidence="9" id="KW-1185">Reference proteome</keyword>
<evidence type="ECO:0000256" key="3">
    <source>
        <dbReference type="ARBA" id="ARBA00022692"/>
    </source>
</evidence>
<protein>
    <submittedName>
        <fullName evidence="8">Putative flippase GtrA (Transmembrane translocase of bactoprenol-linked glucose)</fullName>
    </submittedName>
</protein>
<keyword evidence="4 6" id="KW-1133">Transmembrane helix</keyword>
<proteinExistence type="inferred from homology"/>
<evidence type="ECO:0000256" key="4">
    <source>
        <dbReference type="ARBA" id="ARBA00022989"/>
    </source>
</evidence>
<feature type="transmembrane region" description="Helical" evidence="6">
    <location>
        <begin position="12"/>
        <end position="33"/>
    </location>
</feature>
<gene>
    <name evidence="8" type="ORF">SAMN04489711_103358</name>
</gene>
<organism evidence="8 9">
    <name type="scientific">Paracidovorax wautersii</name>
    <dbReference type="NCBI Taxonomy" id="1177982"/>
    <lineage>
        <taxon>Bacteria</taxon>
        <taxon>Pseudomonadati</taxon>
        <taxon>Pseudomonadota</taxon>
        <taxon>Betaproteobacteria</taxon>
        <taxon>Burkholderiales</taxon>
        <taxon>Comamonadaceae</taxon>
        <taxon>Paracidovorax</taxon>
    </lineage>
</organism>
<name>A0A1I2C2V8_9BURK</name>
<dbReference type="Proteomes" id="UP000199119">
    <property type="component" value="Unassembled WGS sequence"/>
</dbReference>
<dbReference type="EMBL" id="FONX01000003">
    <property type="protein sequence ID" value="SFE62669.1"/>
    <property type="molecule type" value="Genomic_DNA"/>
</dbReference>
<dbReference type="InterPro" id="IPR051401">
    <property type="entry name" value="GtrA_CellWall_Glycosyl"/>
</dbReference>
<feature type="transmembrane region" description="Helical" evidence="6">
    <location>
        <begin position="39"/>
        <end position="56"/>
    </location>
</feature>
<dbReference type="GO" id="GO:0005886">
    <property type="term" value="C:plasma membrane"/>
    <property type="evidence" value="ECO:0007669"/>
    <property type="project" value="TreeGrafter"/>
</dbReference>
<dbReference type="Pfam" id="PF04138">
    <property type="entry name" value="GtrA_DPMS_TM"/>
    <property type="match status" value="1"/>
</dbReference>